<protein>
    <recommendedName>
        <fullName evidence="5">MYND-type domain-containing protein</fullName>
    </recommendedName>
</protein>
<keyword evidence="3" id="KW-0862">Zinc</keyword>
<sequence length="502" mass="56218">MAYAAVLAPPAMQDALRQPDKWNSEWEALIKTVERVSASDLLNSAAIQLAMDPEGMDWAFMEYQNLIARLCHVQAWLTLDASLYFARDDLEAKWLSATPDLRGKHLLIGLSNACSIAKNLHDARLYCGRELKLARLRGDGRVLLDLVRSVMVEGALEVPKEPRYVPHSAWDAVSEAQKRATPTDAEKLTLGRILVLRTKLICHVLHFTIRSFVGEELPEVTVSKNRKKKGTETFPSQTFAAAFMEQTLGPDGARAAVKDNKDALKDRKSKRKEHCSYTGCVKANNGDEKYPRCKKCWDQMQRDVPYCSVECQRADWKLYHKTICGKPLTFDAVSKPVLAPKTPPAPAVGPPVGGFKRSNLLALHITALTHLPKADYIIMGAEDTSVTIDLPDPEAQALFRKFREKAMTTGDKQSVATMAHFLCWMSIADPKLAARKDPTSNAIVSQMKKEYGFDELHLAVAEMQNRQNRDPLRRPVLLFSMSPQNWVKFCKGMNVNSQVVLD</sequence>
<evidence type="ECO:0000256" key="2">
    <source>
        <dbReference type="ARBA" id="ARBA00022771"/>
    </source>
</evidence>
<keyword evidence="2 4" id="KW-0863">Zinc-finger</keyword>
<evidence type="ECO:0000259" key="5">
    <source>
        <dbReference type="PROSITE" id="PS50865"/>
    </source>
</evidence>
<reference evidence="6" key="1">
    <citation type="submission" date="2023-03" db="EMBL/GenBank/DDBJ databases">
        <title>Massive genome expansion in bonnet fungi (Mycena s.s.) driven by repeated elements and novel gene families across ecological guilds.</title>
        <authorList>
            <consortium name="Lawrence Berkeley National Laboratory"/>
            <person name="Harder C.B."/>
            <person name="Miyauchi S."/>
            <person name="Viragh M."/>
            <person name="Kuo A."/>
            <person name="Thoen E."/>
            <person name="Andreopoulos B."/>
            <person name="Lu D."/>
            <person name="Skrede I."/>
            <person name="Drula E."/>
            <person name="Henrissat B."/>
            <person name="Morin E."/>
            <person name="Kohler A."/>
            <person name="Barry K."/>
            <person name="LaButti K."/>
            <person name="Morin E."/>
            <person name="Salamov A."/>
            <person name="Lipzen A."/>
            <person name="Mereny Z."/>
            <person name="Hegedus B."/>
            <person name="Baldrian P."/>
            <person name="Stursova M."/>
            <person name="Weitz H."/>
            <person name="Taylor A."/>
            <person name="Grigoriev I.V."/>
            <person name="Nagy L.G."/>
            <person name="Martin F."/>
            <person name="Kauserud H."/>
        </authorList>
    </citation>
    <scope>NUCLEOTIDE SEQUENCE</scope>
    <source>
        <strain evidence="6">CBHHK067</strain>
    </source>
</reference>
<organism evidence="6 7">
    <name type="scientific">Mycena rosella</name>
    <name type="common">Pink bonnet</name>
    <name type="synonym">Agaricus rosellus</name>
    <dbReference type="NCBI Taxonomy" id="1033263"/>
    <lineage>
        <taxon>Eukaryota</taxon>
        <taxon>Fungi</taxon>
        <taxon>Dikarya</taxon>
        <taxon>Basidiomycota</taxon>
        <taxon>Agaricomycotina</taxon>
        <taxon>Agaricomycetes</taxon>
        <taxon>Agaricomycetidae</taxon>
        <taxon>Agaricales</taxon>
        <taxon>Marasmiineae</taxon>
        <taxon>Mycenaceae</taxon>
        <taxon>Mycena</taxon>
    </lineage>
</organism>
<comment type="caution">
    <text evidence="6">The sequence shown here is derived from an EMBL/GenBank/DDBJ whole genome shotgun (WGS) entry which is preliminary data.</text>
</comment>
<name>A0AAD7GHQ0_MYCRO</name>
<feature type="domain" description="MYND-type" evidence="5">
    <location>
        <begin position="275"/>
        <end position="324"/>
    </location>
</feature>
<evidence type="ECO:0000256" key="3">
    <source>
        <dbReference type="ARBA" id="ARBA00022833"/>
    </source>
</evidence>
<evidence type="ECO:0000313" key="7">
    <source>
        <dbReference type="Proteomes" id="UP001221757"/>
    </source>
</evidence>
<proteinExistence type="predicted"/>
<gene>
    <name evidence="6" type="ORF">B0H17DRAFT_634346</name>
</gene>
<evidence type="ECO:0000256" key="1">
    <source>
        <dbReference type="ARBA" id="ARBA00022723"/>
    </source>
</evidence>
<dbReference type="Gene3D" id="6.10.140.2220">
    <property type="match status" value="1"/>
</dbReference>
<evidence type="ECO:0000256" key="4">
    <source>
        <dbReference type="PROSITE-ProRule" id="PRU00134"/>
    </source>
</evidence>
<keyword evidence="1" id="KW-0479">Metal-binding</keyword>
<keyword evidence="7" id="KW-1185">Reference proteome</keyword>
<accession>A0AAD7GHQ0</accession>
<dbReference type="Pfam" id="PF01753">
    <property type="entry name" value="zf-MYND"/>
    <property type="match status" value="1"/>
</dbReference>
<dbReference type="InterPro" id="IPR002893">
    <property type="entry name" value="Znf_MYND"/>
</dbReference>
<dbReference type="GO" id="GO:0008270">
    <property type="term" value="F:zinc ion binding"/>
    <property type="evidence" value="ECO:0007669"/>
    <property type="project" value="UniProtKB-KW"/>
</dbReference>
<dbReference type="Proteomes" id="UP001221757">
    <property type="component" value="Unassembled WGS sequence"/>
</dbReference>
<dbReference type="SUPFAM" id="SSF144232">
    <property type="entry name" value="HIT/MYND zinc finger-like"/>
    <property type="match status" value="1"/>
</dbReference>
<evidence type="ECO:0000313" key="6">
    <source>
        <dbReference type="EMBL" id="KAJ7689583.1"/>
    </source>
</evidence>
<dbReference type="EMBL" id="JARKIE010000071">
    <property type="protein sequence ID" value="KAJ7689583.1"/>
    <property type="molecule type" value="Genomic_DNA"/>
</dbReference>
<dbReference type="AlphaFoldDB" id="A0AAD7GHQ0"/>
<dbReference type="PROSITE" id="PS50865">
    <property type="entry name" value="ZF_MYND_2"/>
    <property type="match status" value="1"/>
</dbReference>